<evidence type="ECO:0000259" key="4">
    <source>
        <dbReference type="Pfam" id="PF23750"/>
    </source>
</evidence>
<reference evidence="5" key="2">
    <citation type="submission" date="2021-04" db="EMBL/GenBank/DDBJ databases">
        <authorList>
            <person name="Gilroy R."/>
        </authorList>
    </citation>
    <scope>NUCLEOTIDE SEQUENCE</scope>
    <source>
        <strain evidence="5">ChiSxjej3B15-24422</strain>
    </source>
</reference>
<dbReference type="Pfam" id="PF03413">
    <property type="entry name" value="PepSY"/>
    <property type="match status" value="1"/>
</dbReference>
<organism evidence="5 6">
    <name type="scientific">Candidatus Eisenbergiella pullistercoris</name>
    <dbReference type="NCBI Taxonomy" id="2838555"/>
    <lineage>
        <taxon>Bacteria</taxon>
        <taxon>Bacillati</taxon>
        <taxon>Bacillota</taxon>
        <taxon>Clostridia</taxon>
        <taxon>Lachnospirales</taxon>
        <taxon>Lachnospiraceae</taxon>
        <taxon>Eisenbergiella</taxon>
    </lineage>
</organism>
<feature type="domain" description="Anti-sigma factor RsgI-like middle" evidence="4">
    <location>
        <begin position="38"/>
        <end position="156"/>
    </location>
</feature>
<keyword evidence="2" id="KW-0732">Signal</keyword>
<feature type="domain" description="PepSY" evidence="3">
    <location>
        <begin position="168"/>
        <end position="227"/>
    </location>
</feature>
<reference evidence="5" key="1">
    <citation type="journal article" date="2021" name="PeerJ">
        <title>Extensive microbial diversity within the chicken gut microbiome revealed by metagenomics and culture.</title>
        <authorList>
            <person name="Gilroy R."/>
            <person name="Ravi A."/>
            <person name="Getino M."/>
            <person name="Pursley I."/>
            <person name="Horton D.L."/>
            <person name="Alikhan N.F."/>
            <person name="Baker D."/>
            <person name="Gharbi K."/>
            <person name="Hall N."/>
            <person name="Watson M."/>
            <person name="Adriaenssens E.M."/>
            <person name="Foster-Nyarko E."/>
            <person name="Jarju S."/>
            <person name="Secka A."/>
            <person name="Antonio M."/>
            <person name="Oren A."/>
            <person name="Chaudhuri R.R."/>
            <person name="La Ragione R."/>
            <person name="Hildebrand F."/>
            <person name="Pallen M.J."/>
        </authorList>
    </citation>
    <scope>NUCLEOTIDE SEQUENCE</scope>
    <source>
        <strain evidence="5">ChiSxjej3B15-24422</strain>
    </source>
</reference>
<feature type="compositionally biased region" description="Acidic residues" evidence="1">
    <location>
        <begin position="341"/>
        <end position="382"/>
    </location>
</feature>
<dbReference type="InterPro" id="IPR055431">
    <property type="entry name" value="RsgI_M"/>
</dbReference>
<proteinExistence type="predicted"/>
<gene>
    <name evidence="5" type="ORF">H9831_10125</name>
</gene>
<dbReference type="PROSITE" id="PS51257">
    <property type="entry name" value="PROKAR_LIPOPROTEIN"/>
    <property type="match status" value="1"/>
</dbReference>
<evidence type="ECO:0000313" key="6">
    <source>
        <dbReference type="Proteomes" id="UP000824007"/>
    </source>
</evidence>
<evidence type="ECO:0000256" key="1">
    <source>
        <dbReference type="SAM" id="MobiDB-lite"/>
    </source>
</evidence>
<sequence length="382" mass="41778">MRRNLLAAVSSLAVMSAAFLTGCGAPADEGTAIRDTGFLTLSVNPEIRIEYDDEGRVIDLTGQNDDGKTIVASYQDYIGKECDDVLNDLIVKINEAGYFVEDIDGGRKNIVIQLEPGSVVPSSTFLEEVTASTQNAVKNLHLSSGIVTIDDDDYDPDYARNGSPSPYITLEKAKEIALAHAGVNAADTVFDDREFDHDDGTAVFELEFTAGGVEYEYDVDAVHGTILQAEGGASGSGYGDTDYGPNNDGVTDYNDTDYGPNNDGVTDYNDTDYGPNNDGVTDYNDTDYGPNNDGVTDYDDTDYGPNNDGVTDYDDTDYGPNNDGVTDYDDTDYGPNNDGVTDYDDWHEELTDDWDDNHDDWDDDDWDDDDWDDDDDDDDDDD</sequence>
<dbReference type="Gene3D" id="3.10.450.40">
    <property type="match status" value="1"/>
</dbReference>
<dbReference type="Pfam" id="PF23750">
    <property type="entry name" value="RsgI_M"/>
    <property type="match status" value="1"/>
</dbReference>
<protein>
    <submittedName>
        <fullName evidence="5">PepSY domain-containing protein</fullName>
    </submittedName>
</protein>
<evidence type="ECO:0000259" key="3">
    <source>
        <dbReference type="Pfam" id="PF03413"/>
    </source>
</evidence>
<feature type="region of interest" description="Disordered" evidence="1">
    <location>
        <begin position="232"/>
        <end position="382"/>
    </location>
</feature>
<name>A0A9D2C807_9FIRM</name>
<evidence type="ECO:0000256" key="2">
    <source>
        <dbReference type="SAM" id="SignalP"/>
    </source>
</evidence>
<feature type="chain" id="PRO_5038745220" evidence="2">
    <location>
        <begin position="28"/>
        <end position="382"/>
    </location>
</feature>
<dbReference type="AlphaFoldDB" id="A0A9D2C807"/>
<comment type="caution">
    <text evidence="5">The sequence shown here is derived from an EMBL/GenBank/DDBJ whole genome shotgun (WGS) entry which is preliminary data.</text>
</comment>
<dbReference type="EMBL" id="DXDD01000125">
    <property type="protein sequence ID" value="HIY61016.1"/>
    <property type="molecule type" value="Genomic_DNA"/>
</dbReference>
<evidence type="ECO:0000313" key="5">
    <source>
        <dbReference type="EMBL" id="HIY61016.1"/>
    </source>
</evidence>
<dbReference type="Proteomes" id="UP000824007">
    <property type="component" value="Unassembled WGS sequence"/>
</dbReference>
<dbReference type="InterPro" id="IPR025711">
    <property type="entry name" value="PepSY"/>
</dbReference>
<feature type="signal peptide" evidence="2">
    <location>
        <begin position="1"/>
        <end position="27"/>
    </location>
</feature>
<accession>A0A9D2C807</accession>